<dbReference type="GO" id="GO:0004674">
    <property type="term" value="F:protein serine/threonine kinase activity"/>
    <property type="evidence" value="ECO:0007669"/>
    <property type="project" value="TreeGrafter"/>
</dbReference>
<comment type="caution">
    <text evidence="1">The sequence shown here is derived from an EMBL/GenBank/DDBJ whole genome shotgun (WGS) entry which is preliminary data.</text>
</comment>
<reference evidence="1" key="1">
    <citation type="submission" date="2020-06" db="EMBL/GenBank/DDBJ databases">
        <authorList>
            <person name="Li T."/>
            <person name="Hu X."/>
            <person name="Zhang T."/>
            <person name="Song X."/>
            <person name="Zhang H."/>
            <person name="Dai N."/>
            <person name="Sheng W."/>
            <person name="Hou X."/>
            <person name="Wei L."/>
        </authorList>
    </citation>
    <scope>NUCLEOTIDE SEQUENCE</scope>
    <source>
        <strain evidence="1">G02</strain>
        <tissue evidence="1">Leaf</tissue>
    </source>
</reference>
<name>A0AAW2RVF7_SESRA</name>
<keyword evidence="1" id="KW-0808">Transferase</keyword>
<protein>
    <submittedName>
        <fullName evidence="1">Serine/threonine-protein kinase TOR</fullName>
    </submittedName>
</protein>
<dbReference type="PANTHER" id="PTHR11139">
    <property type="entry name" value="ATAXIA TELANGIECTASIA MUTATED ATM -RELATED"/>
    <property type="match status" value="1"/>
</dbReference>
<reference evidence="1" key="2">
    <citation type="journal article" date="2024" name="Plant">
        <title>Genomic evolution and insights into agronomic trait innovations of Sesamum species.</title>
        <authorList>
            <person name="Miao H."/>
            <person name="Wang L."/>
            <person name="Qu L."/>
            <person name="Liu H."/>
            <person name="Sun Y."/>
            <person name="Le M."/>
            <person name="Wang Q."/>
            <person name="Wei S."/>
            <person name="Zheng Y."/>
            <person name="Lin W."/>
            <person name="Duan Y."/>
            <person name="Cao H."/>
            <person name="Xiong S."/>
            <person name="Wang X."/>
            <person name="Wei L."/>
            <person name="Li C."/>
            <person name="Ma Q."/>
            <person name="Ju M."/>
            <person name="Zhao R."/>
            <person name="Li G."/>
            <person name="Mu C."/>
            <person name="Tian Q."/>
            <person name="Mei H."/>
            <person name="Zhang T."/>
            <person name="Gao T."/>
            <person name="Zhang H."/>
        </authorList>
    </citation>
    <scope>NUCLEOTIDE SEQUENCE</scope>
    <source>
        <strain evidence="1">G02</strain>
    </source>
</reference>
<dbReference type="PANTHER" id="PTHR11139:SF119">
    <property type="entry name" value="SERINE_THREONINE-PROTEIN KINASE SMG1"/>
    <property type="match status" value="1"/>
</dbReference>
<keyword evidence="1" id="KW-0418">Kinase</keyword>
<dbReference type="GO" id="GO:0016242">
    <property type="term" value="P:negative regulation of macroautophagy"/>
    <property type="evidence" value="ECO:0007669"/>
    <property type="project" value="TreeGrafter"/>
</dbReference>
<organism evidence="1">
    <name type="scientific">Sesamum radiatum</name>
    <name type="common">Black benniseed</name>
    <dbReference type="NCBI Taxonomy" id="300843"/>
    <lineage>
        <taxon>Eukaryota</taxon>
        <taxon>Viridiplantae</taxon>
        <taxon>Streptophyta</taxon>
        <taxon>Embryophyta</taxon>
        <taxon>Tracheophyta</taxon>
        <taxon>Spermatophyta</taxon>
        <taxon>Magnoliopsida</taxon>
        <taxon>eudicotyledons</taxon>
        <taxon>Gunneridae</taxon>
        <taxon>Pentapetalae</taxon>
        <taxon>asterids</taxon>
        <taxon>lamiids</taxon>
        <taxon>Lamiales</taxon>
        <taxon>Pedaliaceae</taxon>
        <taxon>Sesamum</taxon>
    </lineage>
</organism>
<dbReference type="InterPro" id="IPR050517">
    <property type="entry name" value="DDR_Repair_Kinase"/>
</dbReference>
<accession>A0AAW2RVF7</accession>
<gene>
    <name evidence="1" type="ORF">Sradi_2809200</name>
</gene>
<sequence>MGSLFEELQLLKCKLEKISGKGDVLEMAVASNSYSKAELVVLIKFNWEVLLSCVALREGGSSIGRAEMDTLCLSRAQRTLERLAAVEFISECSTRKQNSGMSSPETSSAKYMEVENVRDLLYPAMVFGHLRRYTKLLTKALDVSSPLAVKVEALKWIHKNVNVIDVYRRNITLGVACQISQELLFLDCNCRFRQGTRINTYWPRFPALVNRSSLHWKQVFALKQLPQQLHSQQLVSILSYISQRWKVPLSSWIQRLIYTCRSKKHHPLTHQRKQKVLMLMVYGWTSELRKTFLKEFARLIALLDLSILVASALTDKSRVQVSENLRNLRGRYAGYFEDHPELGPLCFAIARIIECYTICDWKSLESWLLELQGIRAKHAGKSYSGALTTAGNELNSIQALARFDEGDFQAAWSLDPKSSNELTLDPKFAEERTDALGNALCIEGRIPSKFAFDSRTLQGMLLSNWLQGDCLGENLEGIVLEMQADFNKSQTSSPGKEPLTFRDDNQCSKSELQQCLVSANITLAETKVVSLVTDLIDLWWSLRRRRVSLFGQAAQAFISYLSFKSFDGQLTGGGEITPQLFARLSSHPDKVVRKQLETLLIMLAKHSPWSLVYPTLVDANSPEKEPSEELQNILSYLNKLYPRLVQDAQLMIKELENVTVLWEELWLGTLQDLHA</sequence>
<dbReference type="GO" id="GO:0005737">
    <property type="term" value="C:cytoplasm"/>
    <property type="evidence" value="ECO:0007669"/>
    <property type="project" value="TreeGrafter"/>
</dbReference>
<dbReference type="AlphaFoldDB" id="A0AAW2RVF7"/>
<feature type="non-terminal residue" evidence="1">
    <location>
        <position position="675"/>
    </location>
</feature>
<evidence type="ECO:0000313" key="1">
    <source>
        <dbReference type="EMBL" id="KAL0384149.1"/>
    </source>
</evidence>
<dbReference type="GO" id="GO:0031931">
    <property type="term" value="C:TORC1 complex"/>
    <property type="evidence" value="ECO:0007669"/>
    <property type="project" value="TreeGrafter"/>
</dbReference>
<dbReference type="GO" id="GO:0005634">
    <property type="term" value="C:nucleus"/>
    <property type="evidence" value="ECO:0007669"/>
    <property type="project" value="TreeGrafter"/>
</dbReference>
<proteinExistence type="predicted"/>
<dbReference type="GO" id="GO:0031929">
    <property type="term" value="P:TOR signaling"/>
    <property type="evidence" value="ECO:0007669"/>
    <property type="project" value="TreeGrafter"/>
</dbReference>
<dbReference type="EMBL" id="JACGWJ010000012">
    <property type="protein sequence ID" value="KAL0384149.1"/>
    <property type="molecule type" value="Genomic_DNA"/>
</dbReference>
<dbReference type="GO" id="GO:0031932">
    <property type="term" value="C:TORC2 complex"/>
    <property type="evidence" value="ECO:0007669"/>
    <property type="project" value="TreeGrafter"/>
</dbReference>